<organism evidence="3 4">
    <name type="scientific">Terriglobus albidus</name>
    <dbReference type="NCBI Taxonomy" id="1592106"/>
    <lineage>
        <taxon>Bacteria</taxon>
        <taxon>Pseudomonadati</taxon>
        <taxon>Acidobacteriota</taxon>
        <taxon>Terriglobia</taxon>
        <taxon>Terriglobales</taxon>
        <taxon>Acidobacteriaceae</taxon>
        <taxon>Terriglobus</taxon>
    </lineage>
</organism>
<dbReference type="OrthoDB" id="7365510at2"/>
<name>A0A5B9EBK8_9BACT</name>
<dbReference type="AlphaFoldDB" id="A0A5B9EBK8"/>
<sequence length="495" mass="54875">MRRIFRDVAVAGRVSFARSAAFAVVWCTLMAAQTMAAPTLPNTVPLSQMLRELSAQPGFTEKLLAAINGGEKAGAVLTPKLFDLLRSLILGKDWSGLDRFPGWTIGRVNGTVDLGTRIFGEKLKPATRALAQWVTLGPYTLEAAETEDLDKPSNRGELKAEITDLGAEVSRGDGPDPKLAPLHAESQRLAEVLNRLSLNRLDDAQSFRATFGGRTAHTPEELIDALSANGYRITVSDVRYFANFGHFHYKGQDVMMPFFLDSQLMVPADHWWQRRRHLLVPVAHAEYELMVEGPRLHADVTFYFGIDGRAEFRTNDLLNQPWVMGRHAHEYEGAQAREVIRLLGGFTAAYARLHLANPQIPFGGYYTLGVCQDAVSAIELKMTGKTTLFPNTAQTEFFSDAKDAEVNALMAAIPKDRDGVAPAPERVFGSLPTADFSTITVPGLREDVQRSYAAHQRGELARSPGVWQWVLEGLAFIASIILSLWGYRRYQKMQD</sequence>
<keyword evidence="4" id="KW-1185">Reference proteome</keyword>
<accession>A0A5B9EBK8</accession>
<feature type="chain" id="PRO_5022878754" evidence="2">
    <location>
        <begin position="37"/>
        <end position="495"/>
    </location>
</feature>
<dbReference type="EMBL" id="CP042806">
    <property type="protein sequence ID" value="QEE27406.1"/>
    <property type="molecule type" value="Genomic_DNA"/>
</dbReference>
<evidence type="ECO:0000256" key="2">
    <source>
        <dbReference type="SAM" id="SignalP"/>
    </source>
</evidence>
<protein>
    <submittedName>
        <fullName evidence="3">Uncharacterized protein</fullName>
    </submittedName>
</protein>
<gene>
    <name evidence="3" type="ORF">FTW19_04900</name>
</gene>
<dbReference type="RefSeq" id="WP_147646598.1">
    <property type="nucleotide sequence ID" value="NZ_CP042806.1"/>
</dbReference>
<keyword evidence="1" id="KW-1133">Transmembrane helix</keyword>
<dbReference type="Proteomes" id="UP000321820">
    <property type="component" value="Chromosome"/>
</dbReference>
<dbReference type="KEGG" id="talb:FTW19_04900"/>
<keyword evidence="1" id="KW-0472">Membrane</keyword>
<evidence type="ECO:0000256" key="1">
    <source>
        <dbReference type="SAM" id="Phobius"/>
    </source>
</evidence>
<proteinExistence type="predicted"/>
<evidence type="ECO:0000313" key="4">
    <source>
        <dbReference type="Proteomes" id="UP000321820"/>
    </source>
</evidence>
<keyword evidence="1" id="KW-0812">Transmembrane</keyword>
<reference evidence="3 4" key="1">
    <citation type="submission" date="2019-08" db="EMBL/GenBank/DDBJ databases">
        <title>Complete genome sequence of Terriglobus albidus strain ORNL.</title>
        <authorList>
            <person name="Podar M."/>
        </authorList>
    </citation>
    <scope>NUCLEOTIDE SEQUENCE [LARGE SCALE GENOMIC DNA]</scope>
    <source>
        <strain evidence="3 4">ORNL</strain>
    </source>
</reference>
<feature type="transmembrane region" description="Helical" evidence="1">
    <location>
        <begin position="466"/>
        <end position="487"/>
    </location>
</feature>
<keyword evidence="2" id="KW-0732">Signal</keyword>
<feature type="signal peptide" evidence="2">
    <location>
        <begin position="1"/>
        <end position="36"/>
    </location>
</feature>
<evidence type="ECO:0000313" key="3">
    <source>
        <dbReference type="EMBL" id="QEE27406.1"/>
    </source>
</evidence>